<evidence type="ECO:0000256" key="1">
    <source>
        <dbReference type="ARBA" id="ARBA00004123"/>
    </source>
</evidence>
<comment type="subcellular location">
    <subcellularLocation>
        <location evidence="1 7">Nucleus</location>
    </subcellularLocation>
</comment>
<feature type="compositionally biased region" description="Polar residues" evidence="8">
    <location>
        <begin position="56"/>
        <end position="72"/>
    </location>
</feature>
<name>A0A0D2FRD9_9EURO</name>
<keyword evidence="6 7" id="KW-0539">Nucleus</keyword>
<keyword evidence="5 7" id="KW-0804">Transcription</keyword>
<dbReference type="GO" id="GO:0016592">
    <property type="term" value="C:mediator complex"/>
    <property type="evidence" value="ECO:0007669"/>
    <property type="project" value="InterPro"/>
</dbReference>
<feature type="region of interest" description="Disordered" evidence="8">
    <location>
        <begin position="40"/>
        <end position="75"/>
    </location>
</feature>
<evidence type="ECO:0000256" key="2">
    <source>
        <dbReference type="ARBA" id="ARBA00008089"/>
    </source>
</evidence>
<keyword evidence="4 7" id="KW-0010">Activator</keyword>
<accession>A0A0D2FRD9</accession>
<evidence type="ECO:0000256" key="3">
    <source>
        <dbReference type="ARBA" id="ARBA00023015"/>
    </source>
</evidence>
<protein>
    <recommendedName>
        <fullName evidence="7">Mediator of RNA polymerase II transcription subunit 9</fullName>
    </recommendedName>
    <alternativeName>
        <fullName evidence="7">Mediator complex subunit 9</fullName>
    </alternativeName>
</protein>
<dbReference type="Proteomes" id="UP000054266">
    <property type="component" value="Unassembled WGS sequence"/>
</dbReference>
<organism evidence="9 10">
    <name type="scientific">Phialophora macrospora</name>
    <dbReference type="NCBI Taxonomy" id="1851006"/>
    <lineage>
        <taxon>Eukaryota</taxon>
        <taxon>Fungi</taxon>
        <taxon>Dikarya</taxon>
        <taxon>Ascomycota</taxon>
        <taxon>Pezizomycotina</taxon>
        <taxon>Eurotiomycetes</taxon>
        <taxon>Chaetothyriomycetidae</taxon>
        <taxon>Chaetothyriales</taxon>
        <taxon>Herpotrichiellaceae</taxon>
        <taxon>Phialophora</taxon>
    </lineage>
</organism>
<reference evidence="9 10" key="1">
    <citation type="submission" date="2015-01" db="EMBL/GenBank/DDBJ databases">
        <title>The Genome Sequence of Capronia semiimmersa CBS27337.</title>
        <authorList>
            <consortium name="The Broad Institute Genomics Platform"/>
            <person name="Cuomo C."/>
            <person name="de Hoog S."/>
            <person name="Gorbushina A."/>
            <person name="Stielow B."/>
            <person name="Teixiera M."/>
            <person name="Abouelleil A."/>
            <person name="Chapman S.B."/>
            <person name="Priest M."/>
            <person name="Young S.K."/>
            <person name="Wortman J."/>
            <person name="Nusbaum C."/>
            <person name="Birren B."/>
        </authorList>
    </citation>
    <scope>NUCLEOTIDE SEQUENCE [LARGE SCALE GENOMIC DNA]</scope>
    <source>
        <strain evidence="9 10">CBS 27337</strain>
    </source>
</reference>
<comment type="similarity">
    <text evidence="2 7">Belongs to the Mediator complex subunit 9 family.</text>
</comment>
<gene>
    <name evidence="7" type="primary">MED9</name>
    <name evidence="9" type="ORF">PV04_05005</name>
</gene>
<evidence type="ECO:0000313" key="9">
    <source>
        <dbReference type="EMBL" id="KIW69110.1"/>
    </source>
</evidence>
<sequence>MPSPPTHPDVPPLPSPSTFSILPDIYILLARLNLLHQTQLNGHSQPSQTQASSTQHLPSQAQSTAATGSQIPPSILNGANLLDLKDLPGQIYPLKQKLARARAAVEELPDVDRTVEDQEVEIQRLDAMVKALRMRLGGLGEIAREKPDVEMTEHREG</sequence>
<keyword evidence="3 7" id="KW-0805">Transcription regulation</keyword>
<evidence type="ECO:0000313" key="10">
    <source>
        <dbReference type="Proteomes" id="UP000054266"/>
    </source>
</evidence>
<dbReference type="AlphaFoldDB" id="A0A0D2FRD9"/>
<comment type="function">
    <text evidence="7">Component of the Mediator complex, a coactivator involved in the regulated transcription of nearly all RNA polymerase II-dependent genes. Mediator functions as a bridge to convey information from gene-specific regulatory proteins to the basal RNA polymerase II transcription machinery. Mediator is recruited to promoters by direct interactions with regulatory proteins and serves as a scaffold for the assembly of a functional preinitiation complex with RNA polymerase II and the general transcription factors.</text>
</comment>
<feature type="compositionally biased region" description="Low complexity" evidence="8">
    <location>
        <begin position="44"/>
        <end position="55"/>
    </location>
</feature>
<evidence type="ECO:0000256" key="8">
    <source>
        <dbReference type="SAM" id="MobiDB-lite"/>
    </source>
</evidence>
<dbReference type="InterPro" id="IPR011425">
    <property type="entry name" value="Med9"/>
</dbReference>
<dbReference type="Pfam" id="PF07544">
    <property type="entry name" value="Med9"/>
    <property type="match status" value="1"/>
</dbReference>
<comment type="subunit">
    <text evidence="7">Component of the Mediator complex.</text>
</comment>
<dbReference type="STRING" id="5601.A0A0D2FRD9"/>
<dbReference type="EMBL" id="KN846958">
    <property type="protein sequence ID" value="KIW69110.1"/>
    <property type="molecule type" value="Genomic_DNA"/>
</dbReference>
<proteinExistence type="inferred from homology"/>
<dbReference type="GO" id="GO:0003712">
    <property type="term" value="F:transcription coregulator activity"/>
    <property type="evidence" value="ECO:0007669"/>
    <property type="project" value="InterPro"/>
</dbReference>
<evidence type="ECO:0000256" key="6">
    <source>
        <dbReference type="ARBA" id="ARBA00023242"/>
    </source>
</evidence>
<evidence type="ECO:0000256" key="7">
    <source>
        <dbReference type="RuleBase" id="RU364145"/>
    </source>
</evidence>
<evidence type="ECO:0000256" key="5">
    <source>
        <dbReference type="ARBA" id="ARBA00023163"/>
    </source>
</evidence>
<dbReference type="HOGENOM" id="CLU_097220_0_0_1"/>
<dbReference type="GO" id="GO:0006357">
    <property type="term" value="P:regulation of transcription by RNA polymerase II"/>
    <property type="evidence" value="ECO:0007669"/>
    <property type="project" value="InterPro"/>
</dbReference>
<keyword evidence="10" id="KW-1185">Reference proteome</keyword>
<evidence type="ECO:0000256" key="4">
    <source>
        <dbReference type="ARBA" id="ARBA00023159"/>
    </source>
</evidence>